<proteinExistence type="predicted"/>
<organism evidence="1 2">
    <name type="scientific">Ambrosia artemisiifolia</name>
    <name type="common">Common ragweed</name>
    <dbReference type="NCBI Taxonomy" id="4212"/>
    <lineage>
        <taxon>Eukaryota</taxon>
        <taxon>Viridiplantae</taxon>
        <taxon>Streptophyta</taxon>
        <taxon>Embryophyta</taxon>
        <taxon>Tracheophyta</taxon>
        <taxon>Spermatophyta</taxon>
        <taxon>Magnoliopsida</taxon>
        <taxon>eudicotyledons</taxon>
        <taxon>Gunneridae</taxon>
        <taxon>Pentapetalae</taxon>
        <taxon>asterids</taxon>
        <taxon>campanulids</taxon>
        <taxon>Asterales</taxon>
        <taxon>Asteraceae</taxon>
        <taxon>Asteroideae</taxon>
        <taxon>Heliantheae alliance</taxon>
        <taxon>Heliantheae</taxon>
        <taxon>Ambrosia</taxon>
    </lineage>
</organism>
<evidence type="ECO:0000313" key="2">
    <source>
        <dbReference type="Proteomes" id="UP001206925"/>
    </source>
</evidence>
<protein>
    <submittedName>
        <fullName evidence="1">Uncharacterized protein</fullName>
    </submittedName>
</protein>
<reference evidence="1" key="1">
    <citation type="submission" date="2022-06" db="EMBL/GenBank/DDBJ databases">
        <title>Uncovering the hologenomic basis of an extraordinary plant invasion.</title>
        <authorList>
            <person name="Bieker V.C."/>
            <person name="Martin M.D."/>
            <person name="Gilbert T."/>
            <person name="Hodgins K."/>
            <person name="Battlay P."/>
            <person name="Petersen B."/>
            <person name="Wilson J."/>
        </authorList>
    </citation>
    <scope>NUCLEOTIDE SEQUENCE</scope>
    <source>
        <strain evidence="1">AA19_3_7</strain>
        <tissue evidence="1">Leaf</tissue>
    </source>
</reference>
<keyword evidence="2" id="KW-1185">Reference proteome</keyword>
<name>A0AAD5BVZ4_AMBAR</name>
<comment type="caution">
    <text evidence="1">The sequence shown here is derived from an EMBL/GenBank/DDBJ whole genome shotgun (WGS) entry which is preliminary data.</text>
</comment>
<dbReference type="AlphaFoldDB" id="A0AAD5BVZ4"/>
<evidence type="ECO:0000313" key="1">
    <source>
        <dbReference type="EMBL" id="KAI7729364.1"/>
    </source>
</evidence>
<sequence length="73" mass="8684">MLDVWLNHNLLQNCTDHIDMKNRRSGSTFISGAIQLQLQPFGKLYTTKRVENQKSYQQQQHGHFDLLTYEKYL</sequence>
<accession>A0AAD5BVZ4</accession>
<dbReference type="EMBL" id="JAMZMK010011013">
    <property type="protein sequence ID" value="KAI7729364.1"/>
    <property type="molecule type" value="Genomic_DNA"/>
</dbReference>
<dbReference type="Proteomes" id="UP001206925">
    <property type="component" value="Unassembled WGS sequence"/>
</dbReference>
<gene>
    <name evidence="1" type="ORF">M8C21_007776</name>
</gene>